<accession>A0ABD4T016</accession>
<evidence type="ECO:0000313" key="3">
    <source>
        <dbReference type="Proteomes" id="UP000031561"/>
    </source>
</evidence>
<dbReference type="InterPro" id="IPR026870">
    <property type="entry name" value="Zinc_ribbon_dom"/>
</dbReference>
<dbReference type="Pfam" id="PF13240">
    <property type="entry name" value="Zn_Ribbon_1"/>
    <property type="match status" value="1"/>
</dbReference>
<dbReference type="Proteomes" id="UP000031561">
    <property type="component" value="Unassembled WGS sequence"/>
</dbReference>
<feature type="domain" description="Zinc-ribbon" evidence="1">
    <location>
        <begin position="175"/>
        <end position="196"/>
    </location>
</feature>
<keyword evidence="3" id="KW-1185">Reference proteome</keyword>
<reference evidence="2 3" key="1">
    <citation type="journal article" date="2015" name="Genome Announc.">
        <title>Draft Genome Sequence of Filamentous Marine Cyanobacterium Lyngbya confervoides Strain BDU141951.</title>
        <authorList>
            <person name="Chandrababunaidu M.M."/>
            <person name="Sen D."/>
            <person name="Tripathy S."/>
        </authorList>
    </citation>
    <scope>NUCLEOTIDE SEQUENCE [LARGE SCALE GENOMIC DNA]</scope>
    <source>
        <strain evidence="2 3">BDU141951</strain>
    </source>
</reference>
<gene>
    <name evidence="2" type="ORF">QQ91_0004295</name>
</gene>
<dbReference type="EMBL" id="JTHE03000028">
    <property type="protein sequence ID" value="MCM1982052.1"/>
    <property type="molecule type" value="Genomic_DNA"/>
</dbReference>
<sequence>MRMLETRWGGNAMVYVCDISTGQKLYLTFQGEQTTVISILSAPGQQQQSSQSFRTGAWTEPPQVLRSPQGIFITLQTAQGPRVIQVQGQTLQAASSLPPLQQAEQIQLTEAATMPGLSEIPPLEPLPPMTPLPAMPPLQMGNMSLKPMEMRMGNMEMRMGQPLTPAAQTGPRRNFCSQCGAPVQPSDRFCSSCGHQFDP</sequence>
<evidence type="ECO:0000313" key="2">
    <source>
        <dbReference type="EMBL" id="MCM1982052.1"/>
    </source>
</evidence>
<proteinExistence type="predicted"/>
<evidence type="ECO:0000259" key="1">
    <source>
        <dbReference type="Pfam" id="PF13240"/>
    </source>
</evidence>
<organism evidence="2 3">
    <name type="scientific">Lyngbya confervoides BDU141951</name>
    <dbReference type="NCBI Taxonomy" id="1574623"/>
    <lineage>
        <taxon>Bacteria</taxon>
        <taxon>Bacillati</taxon>
        <taxon>Cyanobacteriota</taxon>
        <taxon>Cyanophyceae</taxon>
        <taxon>Oscillatoriophycideae</taxon>
        <taxon>Oscillatoriales</taxon>
        <taxon>Microcoleaceae</taxon>
        <taxon>Lyngbya</taxon>
    </lineage>
</organism>
<comment type="caution">
    <text evidence="2">The sequence shown here is derived from an EMBL/GenBank/DDBJ whole genome shotgun (WGS) entry which is preliminary data.</text>
</comment>
<dbReference type="AlphaFoldDB" id="A0ABD4T016"/>
<dbReference type="RefSeq" id="WP_236096067.1">
    <property type="nucleotide sequence ID" value="NZ_JTHE03000028.1"/>
</dbReference>
<protein>
    <submittedName>
        <fullName evidence="2">Zinc ribbon domain-containing protein</fullName>
    </submittedName>
</protein>
<name>A0ABD4T016_9CYAN</name>